<feature type="transmembrane region" description="Helical" evidence="8">
    <location>
        <begin position="12"/>
        <end position="30"/>
    </location>
</feature>
<evidence type="ECO:0000313" key="10">
    <source>
        <dbReference type="Proteomes" id="UP000069697"/>
    </source>
</evidence>
<evidence type="ECO:0000256" key="4">
    <source>
        <dbReference type="ARBA" id="ARBA00022475"/>
    </source>
</evidence>
<dbReference type="PANTHER" id="PTHR30472">
    <property type="entry name" value="FERRIC ENTEROBACTIN TRANSPORT SYSTEM PERMEASE PROTEIN"/>
    <property type="match status" value="1"/>
</dbReference>
<evidence type="ECO:0000256" key="5">
    <source>
        <dbReference type="ARBA" id="ARBA00022692"/>
    </source>
</evidence>
<keyword evidence="7 8" id="KW-0472">Membrane</keyword>
<sequence>MKARRSPAVRAVIMMLTTSIIILVIALISINSGKMNLTPLEVWQVFIGQGTDQQNMIVYEFRLPRIVLAVIVGMGMGVSGCVMQTLLRNDMASPGTLGINSGTGLFVLIFVVIFSVQGVSSAIILPLLAFVGGMTAAILIFVLAYRRGRDISPTSLILTGVALASGYSAFTIMLTLKLDHTQMDFMLRWFAGELWGDDWRYLRVLVPWTLILCLYVFYKSRVLNALKLGDSLGKGLGVAVKLEFIGLAVAAVALSSASVSLGGNFFFVGLIAPHISRRLVGHNHKFLVPTSCLTGAMIVLLADTISRTISFGANIPTGILITILSTPYFLYLLSKAN</sequence>
<dbReference type="PANTHER" id="PTHR30472:SF64">
    <property type="entry name" value="IRON(3+)-HYDROXAMATE IMPORT SYSTEM PERMEASE PROTEIN FHUG"/>
    <property type="match status" value="1"/>
</dbReference>
<keyword evidence="3" id="KW-0813">Transport</keyword>
<feature type="transmembrane region" description="Helical" evidence="8">
    <location>
        <begin position="201"/>
        <end position="218"/>
    </location>
</feature>
<evidence type="ECO:0000256" key="2">
    <source>
        <dbReference type="ARBA" id="ARBA00007935"/>
    </source>
</evidence>
<organism evidence="9 10">
    <name type="scientific">Paenibacillus amylolyticus</name>
    <dbReference type="NCBI Taxonomy" id="1451"/>
    <lineage>
        <taxon>Bacteria</taxon>
        <taxon>Bacillati</taxon>
        <taxon>Bacillota</taxon>
        <taxon>Bacilli</taxon>
        <taxon>Bacillales</taxon>
        <taxon>Paenibacillaceae</taxon>
        <taxon>Paenibacillus</taxon>
    </lineage>
</organism>
<keyword evidence="6 8" id="KW-1133">Transmembrane helix</keyword>
<keyword evidence="5 8" id="KW-0812">Transmembrane</keyword>
<evidence type="ECO:0000256" key="3">
    <source>
        <dbReference type="ARBA" id="ARBA00022448"/>
    </source>
</evidence>
<reference evidence="10" key="2">
    <citation type="submission" date="2016-01" db="EMBL/GenBank/DDBJ databases">
        <title>Draft Genome Sequence of Paenibacillus amylolyticus Heshi-A3 that Was Isolated from Fermented Rice Bran with Aging Salted Mackerel, Which Was Named Heshiko as Traditional Fermented Seafood in Japan.</title>
        <authorList>
            <person name="Akuzawa S."/>
            <person name="Nakagawa J."/>
            <person name="Kanekatsu T."/>
            <person name="Kubota E."/>
            <person name="Ohtake R."/>
            <person name="Suzuki T."/>
            <person name="Kanesaki Y."/>
        </authorList>
    </citation>
    <scope>NUCLEOTIDE SEQUENCE [LARGE SCALE GENOMIC DNA]</scope>
    <source>
        <strain evidence="10">Heshi-A3</strain>
    </source>
</reference>
<dbReference type="GO" id="GO:0022857">
    <property type="term" value="F:transmembrane transporter activity"/>
    <property type="evidence" value="ECO:0007669"/>
    <property type="project" value="InterPro"/>
</dbReference>
<evidence type="ECO:0000256" key="7">
    <source>
        <dbReference type="ARBA" id="ARBA00023136"/>
    </source>
</evidence>
<dbReference type="InterPro" id="IPR000522">
    <property type="entry name" value="ABC_transptr_permease_BtuC"/>
</dbReference>
<evidence type="ECO:0000256" key="1">
    <source>
        <dbReference type="ARBA" id="ARBA00004651"/>
    </source>
</evidence>
<dbReference type="RefSeq" id="WP_062836260.1">
    <property type="nucleotide sequence ID" value="NZ_BCNV01000003.1"/>
</dbReference>
<dbReference type="EMBL" id="BCNV01000003">
    <property type="protein sequence ID" value="GAS83742.1"/>
    <property type="molecule type" value="Genomic_DNA"/>
</dbReference>
<dbReference type="GO" id="GO:0033214">
    <property type="term" value="P:siderophore-iron import into cell"/>
    <property type="evidence" value="ECO:0007669"/>
    <property type="project" value="TreeGrafter"/>
</dbReference>
<evidence type="ECO:0000256" key="8">
    <source>
        <dbReference type="SAM" id="Phobius"/>
    </source>
</evidence>
<evidence type="ECO:0000256" key="6">
    <source>
        <dbReference type="ARBA" id="ARBA00022989"/>
    </source>
</evidence>
<comment type="subcellular location">
    <subcellularLocation>
        <location evidence="1">Cell membrane</location>
        <topology evidence="1">Multi-pass membrane protein</topology>
    </subcellularLocation>
</comment>
<dbReference type="Proteomes" id="UP000069697">
    <property type="component" value="Unassembled WGS sequence"/>
</dbReference>
<feature type="transmembrane region" description="Helical" evidence="8">
    <location>
        <begin position="244"/>
        <end position="266"/>
    </location>
</feature>
<dbReference type="InterPro" id="IPR037294">
    <property type="entry name" value="ABC_BtuC-like"/>
</dbReference>
<reference evidence="9 10" key="1">
    <citation type="journal article" date="2016" name="Genome Announc.">
        <title>Draft Genome Sequence of Paenibacillus amylolyticus Heshi-A3, Isolated from Fermented Rice Bran in a Japanese Fermented Seafood Dish.</title>
        <authorList>
            <person name="Akuzawa S."/>
            <person name="Nagaoka J."/>
            <person name="Kanekatsu M."/>
            <person name="Kubota E."/>
            <person name="Ohtake R."/>
            <person name="Suzuki T."/>
            <person name="Kanesaki Y."/>
        </authorList>
    </citation>
    <scope>NUCLEOTIDE SEQUENCE [LARGE SCALE GENOMIC DNA]</scope>
    <source>
        <strain evidence="9 10">Heshi-A3</strain>
    </source>
</reference>
<dbReference type="FunFam" id="1.10.3470.10:FF:000001">
    <property type="entry name" value="Vitamin B12 ABC transporter permease BtuC"/>
    <property type="match status" value="1"/>
</dbReference>
<feature type="transmembrane region" description="Helical" evidence="8">
    <location>
        <begin position="317"/>
        <end position="334"/>
    </location>
</feature>
<accession>A0A100VPM8</accession>
<evidence type="ECO:0000313" key="9">
    <source>
        <dbReference type="EMBL" id="GAS83742.1"/>
    </source>
</evidence>
<comment type="similarity">
    <text evidence="2">Belongs to the binding-protein-dependent transport system permease family. FecCD subfamily.</text>
</comment>
<dbReference type="Gene3D" id="1.10.3470.10">
    <property type="entry name" value="ABC transporter involved in vitamin B12 uptake, BtuC"/>
    <property type="match status" value="1"/>
</dbReference>
<dbReference type="Pfam" id="PF01032">
    <property type="entry name" value="FecCD"/>
    <property type="match status" value="1"/>
</dbReference>
<feature type="transmembrane region" description="Helical" evidence="8">
    <location>
        <begin position="286"/>
        <end position="305"/>
    </location>
</feature>
<dbReference type="CDD" id="cd06550">
    <property type="entry name" value="TM_ABC_iron-siderophores_like"/>
    <property type="match status" value="1"/>
</dbReference>
<protein>
    <submittedName>
        <fullName evidence="9">Iron compound ABC transporter permease</fullName>
    </submittedName>
</protein>
<comment type="caution">
    <text evidence="9">The sequence shown here is derived from an EMBL/GenBank/DDBJ whole genome shotgun (WGS) entry which is preliminary data.</text>
</comment>
<dbReference type="SUPFAM" id="SSF81345">
    <property type="entry name" value="ABC transporter involved in vitamin B12 uptake, BtuC"/>
    <property type="match status" value="1"/>
</dbReference>
<feature type="transmembrane region" description="Helical" evidence="8">
    <location>
        <begin position="66"/>
        <end position="87"/>
    </location>
</feature>
<feature type="transmembrane region" description="Helical" evidence="8">
    <location>
        <begin position="156"/>
        <end position="176"/>
    </location>
</feature>
<name>A0A100VPM8_PAEAM</name>
<dbReference type="GO" id="GO:0005886">
    <property type="term" value="C:plasma membrane"/>
    <property type="evidence" value="ECO:0007669"/>
    <property type="project" value="UniProtKB-SubCell"/>
</dbReference>
<keyword evidence="4" id="KW-1003">Cell membrane</keyword>
<feature type="transmembrane region" description="Helical" evidence="8">
    <location>
        <begin position="99"/>
        <end position="117"/>
    </location>
</feature>
<dbReference type="AlphaFoldDB" id="A0A100VPM8"/>
<proteinExistence type="inferred from homology"/>
<gene>
    <name evidence="9" type="ORF">PAHA3_3832</name>
</gene>
<feature type="transmembrane region" description="Helical" evidence="8">
    <location>
        <begin position="123"/>
        <end position="144"/>
    </location>
</feature>